<gene>
    <name evidence="3" type="ORF">BSAL_33440</name>
</gene>
<keyword evidence="4" id="KW-1185">Reference proteome</keyword>
<feature type="region of interest" description="Disordered" evidence="2">
    <location>
        <begin position="57"/>
        <end position="99"/>
    </location>
</feature>
<organism evidence="3 4">
    <name type="scientific">Bodo saltans</name>
    <name type="common">Flagellated protozoan</name>
    <dbReference type="NCBI Taxonomy" id="75058"/>
    <lineage>
        <taxon>Eukaryota</taxon>
        <taxon>Discoba</taxon>
        <taxon>Euglenozoa</taxon>
        <taxon>Kinetoplastea</taxon>
        <taxon>Metakinetoplastina</taxon>
        <taxon>Eubodonida</taxon>
        <taxon>Bodonidae</taxon>
        <taxon>Bodo</taxon>
    </lineage>
</organism>
<evidence type="ECO:0000256" key="1">
    <source>
        <dbReference type="SAM" id="Coils"/>
    </source>
</evidence>
<protein>
    <submittedName>
        <fullName evidence="3">Uncharacterized protein</fullName>
    </submittedName>
</protein>
<sequence length="250" mass="28439">MLICSFFHFFFTEAHIHFHVSTVSAAIRSIHPSMSRGAQQWSKFLDLQDEVDTMTSLPRRLSGSSRQPNMPVQRGSRGGRVHHDDLDSPLSSGCEDDAPQRHFSAASYDPVEELRARIPFLSSEFTCSDDDASLIMSMLSTAAAPSRGSLPDAEEKLQMLAAEKRIVEQRLDRKSDDVERLKDELGDAKQKLRAIQQQATQSAQLFSQKREEIRKQLLLEEGRTQKLQHENKLLTQELDKMKGKVHHLMR</sequence>
<feature type="coiled-coil region" evidence="1">
    <location>
        <begin position="150"/>
        <end position="198"/>
    </location>
</feature>
<evidence type="ECO:0000256" key="2">
    <source>
        <dbReference type="SAM" id="MobiDB-lite"/>
    </source>
</evidence>
<proteinExistence type="predicted"/>
<dbReference type="Proteomes" id="UP000051952">
    <property type="component" value="Unassembled WGS sequence"/>
</dbReference>
<evidence type="ECO:0000313" key="3">
    <source>
        <dbReference type="EMBL" id="CUI15251.1"/>
    </source>
</evidence>
<dbReference type="OrthoDB" id="266050at2759"/>
<reference evidence="4" key="1">
    <citation type="submission" date="2015-09" db="EMBL/GenBank/DDBJ databases">
        <authorList>
            <consortium name="Pathogen Informatics"/>
        </authorList>
    </citation>
    <scope>NUCLEOTIDE SEQUENCE [LARGE SCALE GENOMIC DNA]</scope>
    <source>
        <strain evidence="4">Lake Konstanz</strain>
    </source>
</reference>
<dbReference type="EMBL" id="CYKH01001954">
    <property type="protein sequence ID" value="CUI15251.1"/>
    <property type="molecule type" value="Genomic_DNA"/>
</dbReference>
<dbReference type="AlphaFoldDB" id="A0A0S4KHY9"/>
<evidence type="ECO:0000313" key="4">
    <source>
        <dbReference type="Proteomes" id="UP000051952"/>
    </source>
</evidence>
<keyword evidence="1" id="KW-0175">Coiled coil</keyword>
<name>A0A0S4KHY9_BODSA</name>
<dbReference type="VEuPathDB" id="TriTrypDB:BSAL_33440"/>
<accession>A0A0S4KHY9</accession>